<reference evidence="1 2" key="2">
    <citation type="submission" date="2018-11" db="EMBL/GenBank/DDBJ databases">
        <authorList>
            <consortium name="Pathogen Informatics"/>
        </authorList>
    </citation>
    <scope>NUCLEOTIDE SEQUENCE [LARGE SCALE GENOMIC DNA]</scope>
</reference>
<dbReference type="InterPro" id="IPR014710">
    <property type="entry name" value="RmlC-like_jellyroll"/>
</dbReference>
<keyword evidence="2" id="KW-1185">Reference proteome</keyword>
<dbReference type="PANTHER" id="PTHR23418">
    <property type="entry name" value="ACIREDUCTONE DIOXYGENASE"/>
    <property type="match status" value="1"/>
</dbReference>
<gene>
    <name evidence="1" type="ORF">ASIM_LOCUS13099</name>
</gene>
<dbReference type="InterPro" id="IPR011051">
    <property type="entry name" value="RmlC_Cupin_sf"/>
</dbReference>
<name>A0A0M3JYX6_ANISI</name>
<accession>A0A0M3JYX6</accession>
<reference evidence="3" key="1">
    <citation type="submission" date="2017-02" db="UniProtKB">
        <authorList>
            <consortium name="WormBaseParasite"/>
        </authorList>
    </citation>
    <scope>IDENTIFICATION</scope>
</reference>
<sequence>MVQIWYMESYPFGDPRLPHHMFPPKKITPDEMTKKTGALYFKIDTMDQIGMSKRIALLKLERNLTREDMFTLDAETTVDFYEKIAELFEETELDWEQARMIIEGSAYYDFEDDDGHWVRILCEDGDMIIIPAGRSFRFTTTPKNFVKMRRFYKDDE</sequence>
<organism evidence="3">
    <name type="scientific">Anisakis simplex</name>
    <name type="common">Herring worm</name>
    <dbReference type="NCBI Taxonomy" id="6269"/>
    <lineage>
        <taxon>Eukaryota</taxon>
        <taxon>Metazoa</taxon>
        <taxon>Ecdysozoa</taxon>
        <taxon>Nematoda</taxon>
        <taxon>Chromadorea</taxon>
        <taxon>Rhabditida</taxon>
        <taxon>Spirurina</taxon>
        <taxon>Ascaridomorpha</taxon>
        <taxon>Ascaridoidea</taxon>
        <taxon>Anisakidae</taxon>
        <taxon>Anisakis</taxon>
        <taxon>Anisakis simplex complex</taxon>
    </lineage>
</organism>
<dbReference type="Pfam" id="PF03079">
    <property type="entry name" value="ARD"/>
    <property type="match status" value="1"/>
</dbReference>
<proteinExistence type="predicted"/>
<evidence type="ECO:0000313" key="1">
    <source>
        <dbReference type="EMBL" id="VDK48927.1"/>
    </source>
</evidence>
<dbReference type="EMBL" id="UYRR01031312">
    <property type="protein sequence ID" value="VDK48927.1"/>
    <property type="molecule type" value="Genomic_DNA"/>
</dbReference>
<dbReference type="Proteomes" id="UP000267096">
    <property type="component" value="Unassembled WGS sequence"/>
</dbReference>
<dbReference type="OrthoDB" id="1867259at2759"/>
<dbReference type="WBParaSite" id="ASIM_0001367101-mRNA-1">
    <property type="protein sequence ID" value="ASIM_0001367101-mRNA-1"/>
    <property type="gene ID" value="ASIM_0001367101"/>
</dbReference>
<dbReference type="PANTHER" id="PTHR23418:SF1">
    <property type="entry name" value="INACTIVE ACIREDUCTONE DIOXYGENASE 2-RELATED"/>
    <property type="match status" value="1"/>
</dbReference>
<dbReference type="Gene3D" id="2.60.120.10">
    <property type="entry name" value="Jelly Rolls"/>
    <property type="match status" value="1"/>
</dbReference>
<dbReference type="AlphaFoldDB" id="A0A0M3JYX6"/>
<protein>
    <submittedName>
        <fullName evidence="3">ARD</fullName>
    </submittedName>
</protein>
<dbReference type="InterPro" id="IPR004313">
    <property type="entry name" value="ARD"/>
</dbReference>
<evidence type="ECO:0000313" key="2">
    <source>
        <dbReference type="Proteomes" id="UP000267096"/>
    </source>
</evidence>
<dbReference type="GO" id="GO:0010309">
    <property type="term" value="F:acireductone dioxygenase [iron(II)-requiring] activity"/>
    <property type="evidence" value="ECO:0007669"/>
    <property type="project" value="InterPro"/>
</dbReference>
<dbReference type="SUPFAM" id="SSF51182">
    <property type="entry name" value="RmlC-like cupins"/>
    <property type="match status" value="1"/>
</dbReference>
<evidence type="ECO:0000313" key="3">
    <source>
        <dbReference type="WBParaSite" id="ASIM_0001367101-mRNA-1"/>
    </source>
</evidence>
<dbReference type="GO" id="GO:0006555">
    <property type="term" value="P:methionine metabolic process"/>
    <property type="evidence" value="ECO:0007669"/>
    <property type="project" value="TreeGrafter"/>
</dbReference>